<dbReference type="HOGENOM" id="CLU_3308449_0_0_7"/>
<accession>F3YX63</accession>
<dbReference type="Proteomes" id="UP000007844">
    <property type="component" value="Chromosome"/>
</dbReference>
<proteinExistence type="predicted"/>
<name>F3YX63_DESAF</name>
<dbReference type="KEGG" id="daf:Desaf_1108"/>
<protein>
    <submittedName>
        <fullName evidence="1">Uncharacterized protein</fullName>
    </submittedName>
</protein>
<gene>
    <name evidence="1" type="ORF">Desaf_1108</name>
</gene>
<keyword evidence="2" id="KW-1185">Reference proteome</keyword>
<evidence type="ECO:0000313" key="1">
    <source>
        <dbReference type="EMBL" id="EGJ49451.1"/>
    </source>
</evidence>
<dbReference type="EMBL" id="CP003221">
    <property type="protein sequence ID" value="EGJ49451.1"/>
    <property type="molecule type" value="Genomic_DNA"/>
</dbReference>
<sequence length="39" mass="4559">MPWLPRSMAESGDKLRGREIFGQPFVRAKATRAMFHVKR</sequence>
<reference evidence="1 2" key="1">
    <citation type="journal article" date="2011" name="J. Bacteriol.">
        <title>Genome sequence of the mercury-methylating and pleomorphic Desulfovibrio africanus Strain Walvis Bay.</title>
        <authorList>
            <person name="Brown S.D."/>
            <person name="Wall J.D."/>
            <person name="Kucken A.M."/>
            <person name="Gilmour C.C."/>
            <person name="Podar M."/>
            <person name="Brandt C.C."/>
            <person name="Teshima H."/>
            <person name="Detter J.C."/>
            <person name="Han C.S."/>
            <person name="Land M.L."/>
            <person name="Lucas S."/>
            <person name="Han J."/>
            <person name="Pennacchio L."/>
            <person name="Nolan M."/>
            <person name="Pitluck S."/>
            <person name="Woyke T."/>
            <person name="Goodwin L."/>
            <person name="Palumbo A.V."/>
            <person name="Elias D.A."/>
        </authorList>
    </citation>
    <scope>NUCLEOTIDE SEQUENCE [LARGE SCALE GENOMIC DNA]</scope>
    <source>
        <strain evidence="1 2">Walvis Bay</strain>
    </source>
</reference>
<evidence type="ECO:0000313" key="2">
    <source>
        <dbReference type="Proteomes" id="UP000007844"/>
    </source>
</evidence>
<organism evidence="1 2">
    <name type="scientific">Desulfocurvibacter africanus subsp. africanus str. Walvis Bay</name>
    <dbReference type="NCBI Taxonomy" id="690850"/>
    <lineage>
        <taxon>Bacteria</taxon>
        <taxon>Pseudomonadati</taxon>
        <taxon>Thermodesulfobacteriota</taxon>
        <taxon>Desulfovibrionia</taxon>
        <taxon>Desulfovibrionales</taxon>
        <taxon>Desulfovibrionaceae</taxon>
        <taxon>Desulfocurvibacter</taxon>
    </lineage>
</organism>
<dbReference type="AlphaFoldDB" id="F3YX63"/>
<dbReference type="STRING" id="690850.Desaf_1108"/>